<dbReference type="GO" id="GO:0015074">
    <property type="term" value="P:DNA integration"/>
    <property type="evidence" value="ECO:0007669"/>
    <property type="project" value="InterPro"/>
</dbReference>
<dbReference type="InterPro" id="IPR050900">
    <property type="entry name" value="Transposase_IS3/IS150/IS904"/>
</dbReference>
<dbReference type="Pfam" id="PF00665">
    <property type="entry name" value="rve"/>
    <property type="match status" value="1"/>
</dbReference>
<dbReference type="EMBL" id="CP009621">
    <property type="protein sequence ID" value="AKD05510.1"/>
    <property type="molecule type" value="Genomic_DNA"/>
</dbReference>
<dbReference type="InterPro" id="IPR012337">
    <property type="entry name" value="RNaseH-like_sf"/>
</dbReference>
<dbReference type="Proteomes" id="UP000033109">
    <property type="component" value="Chromosome"/>
</dbReference>
<dbReference type="HOGENOM" id="CLU_027402_4_2_10"/>
<protein>
    <recommendedName>
        <fullName evidence="1">Integrase catalytic domain-containing protein</fullName>
    </recommendedName>
</protein>
<dbReference type="SUPFAM" id="SSF53098">
    <property type="entry name" value="Ribonuclease H-like"/>
    <property type="match status" value="1"/>
</dbReference>
<dbReference type="PATRIC" id="fig|400092.3.peg.931"/>
<proteinExistence type="predicted"/>
<feature type="domain" description="Integrase catalytic" evidence="1">
    <location>
        <begin position="65"/>
        <end position="227"/>
    </location>
</feature>
<gene>
    <name evidence="2" type="ORF">PKOR_04170</name>
</gene>
<name>A0A0E3ZJB3_9BACT</name>
<dbReference type="GO" id="GO:0003676">
    <property type="term" value="F:nucleic acid binding"/>
    <property type="evidence" value="ECO:0007669"/>
    <property type="project" value="InterPro"/>
</dbReference>
<dbReference type="PANTHER" id="PTHR46889:SF5">
    <property type="entry name" value="INTEGRASE PROTEIN"/>
    <property type="match status" value="1"/>
</dbReference>
<sequence length="247" mass="28781">MPRLGTRKLYHLLQGQLRELKVGRDKFFSILRDRALLVRPKKSYHKTTNSKHWMKKHKNLVEGLKIHRPEQVWVSDITYIPTREGHSYLWLITDAYSKKIVGYHLSGDLRAEGPVEALRMAIGKNKYGLSLTHHSDRGLQYCSDEYQQLLEKAQIKPSMTERYDPYQNAVAERVNGILKDEFDLERGFSHHLEAVQVIAESGGIYNTLRPHLSCHLLTPEQMHRQQELEVKQWKKKTSNTNALEVSN</sequence>
<dbReference type="InterPro" id="IPR048020">
    <property type="entry name" value="Transpos_IS3"/>
</dbReference>
<accession>A0A0E3ZJB3</accession>
<organism evidence="2 3">
    <name type="scientific">Pontibacter korlensis</name>
    <dbReference type="NCBI Taxonomy" id="400092"/>
    <lineage>
        <taxon>Bacteria</taxon>
        <taxon>Pseudomonadati</taxon>
        <taxon>Bacteroidota</taxon>
        <taxon>Cytophagia</taxon>
        <taxon>Cytophagales</taxon>
        <taxon>Hymenobacteraceae</taxon>
        <taxon>Pontibacter</taxon>
    </lineage>
</organism>
<dbReference type="PROSITE" id="PS50994">
    <property type="entry name" value="INTEGRASE"/>
    <property type="match status" value="1"/>
</dbReference>
<dbReference type="InterPro" id="IPR036397">
    <property type="entry name" value="RNaseH_sf"/>
</dbReference>
<reference evidence="2 3" key="1">
    <citation type="journal article" date="2015" name="Sci. Rep.">
        <title>Unraveling adaptation of Pontibacter korlensis to radiation and infertility in desert through complete genome and comparative transcriptomic analysis.</title>
        <authorList>
            <person name="Dai J."/>
            <person name="Dai W."/>
            <person name="Qiu C."/>
            <person name="Yang Z."/>
            <person name="Zhang Y."/>
            <person name="Zhou M."/>
            <person name="Zhang L."/>
            <person name="Fang C."/>
            <person name="Gao Q."/>
            <person name="Yang Q."/>
            <person name="Li X."/>
            <person name="Wang Z."/>
            <person name="Wang Z."/>
            <person name="Jia Z."/>
            <person name="Chen X."/>
        </authorList>
    </citation>
    <scope>NUCLEOTIDE SEQUENCE [LARGE SCALE GENOMIC DNA]</scope>
    <source>
        <strain evidence="2 3">X14-1T</strain>
    </source>
</reference>
<evidence type="ECO:0000313" key="3">
    <source>
        <dbReference type="Proteomes" id="UP000033109"/>
    </source>
</evidence>
<keyword evidence="3" id="KW-1185">Reference proteome</keyword>
<dbReference type="NCBIfam" id="NF033516">
    <property type="entry name" value="transpos_IS3"/>
    <property type="match status" value="1"/>
</dbReference>
<dbReference type="InterPro" id="IPR001584">
    <property type="entry name" value="Integrase_cat-core"/>
</dbReference>
<evidence type="ECO:0000313" key="2">
    <source>
        <dbReference type="EMBL" id="AKD05510.1"/>
    </source>
</evidence>
<dbReference type="Gene3D" id="3.30.420.10">
    <property type="entry name" value="Ribonuclease H-like superfamily/Ribonuclease H"/>
    <property type="match status" value="1"/>
</dbReference>
<dbReference type="AlphaFoldDB" id="A0A0E3ZJB3"/>
<dbReference type="KEGG" id="pko:PKOR_04170"/>
<evidence type="ECO:0000259" key="1">
    <source>
        <dbReference type="PROSITE" id="PS50994"/>
    </source>
</evidence>
<dbReference type="PANTHER" id="PTHR46889">
    <property type="entry name" value="TRANSPOSASE INSF FOR INSERTION SEQUENCE IS3B-RELATED"/>
    <property type="match status" value="1"/>
</dbReference>
<dbReference type="STRING" id="400092.PKOR_04170"/>